<keyword evidence="6 8" id="KW-0067">ATP-binding</keyword>
<evidence type="ECO:0000256" key="2">
    <source>
        <dbReference type="ARBA" id="ARBA00005417"/>
    </source>
</evidence>
<evidence type="ECO:0000256" key="1">
    <source>
        <dbReference type="ARBA" id="ARBA00002579"/>
    </source>
</evidence>
<evidence type="ECO:0000256" key="6">
    <source>
        <dbReference type="ARBA" id="ARBA00022840"/>
    </source>
</evidence>
<dbReference type="SUPFAM" id="SSF52540">
    <property type="entry name" value="P-loop containing nucleoside triphosphate hydrolases"/>
    <property type="match status" value="1"/>
</dbReference>
<proteinExistence type="inferred from homology"/>
<reference evidence="8" key="1">
    <citation type="journal article" date="2020" name="mSystems">
        <title>Genome- and Community-Level Interaction Insights into Carbon Utilization and Element Cycling Functions of Hydrothermarchaeota in Hydrothermal Sediment.</title>
        <authorList>
            <person name="Zhou Z."/>
            <person name="Liu Y."/>
            <person name="Xu W."/>
            <person name="Pan J."/>
            <person name="Luo Z.H."/>
            <person name="Li M."/>
        </authorList>
    </citation>
    <scope>NUCLEOTIDE SEQUENCE [LARGE SCALE GENOMIC DNA]</scope>
    <source>
        <strain evidence="8">HyVt-538</strain>
    </source>
</reference>
<accession>A0A7V5NWZ0</accession>
<dbReference type="GO" id="GO:0005886">
    <property type="term" value="C:plasma membrane"/>
    <property type="evidence" value="ECO:0007669"/>
    <property type="project" value="TreeGrafter"/>
</dbReference>
<dbReference type="PROSITE" id="PS00211">
    <property type="entry name" value="ABC_TRANSPORTER_1"/>
    <property type="match status" value="1"/>
</dbReference>
<name>A0A7V5NWZ0_9PROT</name>
<dbReference type="EMBL" id="DROP01000172">
    <property type="protein sequence ID" value="HHI88811.1"/>
    <property type="molecule type" value="Genomic_DNA"/>
</dbReference>
<evidence type="ECO:0000256" key="5">
    <source>
        <dbReference type="ARBA" id="ARBA00022741"/>
    </source>
</evidence>
<evidence type="ECO:0000259" key="7">
    <source>
        <dbReference type="PROSITE" id="PS50893"/>
    </source>
</evidence>
<protein>
    <recommendedName>
        <fullName evidence="3">Cell division ATP-binding protein FtsE</fullName>
    </recommendedName>
</protein>
<dbReference type="InterPro" id="IPR015854">
    <property type="entry name" value="ABC_transpr_LolD-like"/>
</dbReference>
<evidence type="ECO:0000313" key="8">
    <source>
        <dbReference type="EMBL" id="HHI88811.1"/>
    </source>
</evidence>
<comment type="similarity">
    <text evidence="2">Belongs to the ABC transporter superfamily.</text>
</comment>
<keyword evidence="4" id="KW-0813">Transport</keyword>
<dbReference type="InterPro" id="IPR017871">
    <property type="entry name" value="ABC_transporter-like_CS"/>
</dbReference>
<dbReference type="GO" id="GO:0016887">
    <property type="term" value="F:ATP hydrolysis activity"/>
    <property type="evidence" value="ECO:0007669"/>
    <property type="project" value="InterPro"/>
</dbReference>
<dbReference type="PANTHER" id="PTHR24220">
    <property type="entry name" value="IMPORT ATP-BINDING PROTEIN"/>
    <property type="match status" value="1"/>
</dbReference>
<dbReference type="SMART" id="SM00382">
    <property type="entry name" value="AAA"/>
    <property type="match status" value="1"/>
</dbReference>
<dbReference type="GO" id="GO:0022857">
    <property type="term" value="F:transmembrane transporter activity"/>
    <property type="evidence" value="ECO:0007669"/>
    <property type="project" value="TreeGrafter"/>
</dbReference>
<dbReference type="Pfam" id="PF00005">
    <property type="entry name" value="ABC_tran"/>
    <property type="match status" value="1"/>
</dbReference>
<organism evidence="8">
    <name type="scientific">Hellea balneolensis</name>
    <dbReference type="NCBI Taxonomy" id="287478"/>
    <lineage>
        <taxon>Bacteria</taxon>
        <taxon>Pseudomonadati</taxon>
        <taxon>Pseudomonadota</taxon>
        <taxon>Alphaproteobacteria</taxon>
        <taxon>Maricaulales</taxon>
        <taxon>Robiginitomaculaceae</taxon>
        <taxon>Hellea</taxon>
    </lineage>
</organism>
<dbReference type="CDD" id="cd03255">
    <property type="entry name" value="ABC_MJ0796_LolCDE_FtsE"/>
    <property type="match status" value="1"/>
</dbReference>
<dbReference type="AlphaFoldDB" id="A0A7V5NWZ0"/>
<dbReference type="PANTHER" id="PTHR24220:SF470">
    <property type="entry name" value="CELL DIVISION ATP-BINDING PROTEIN FTSE"/>
    <property type="match status" value="1"/>
</dbReference>
<evidence type="ECO:0000256" key="3">
    <source>
        <dbReference type="ARBA" id="ARBA00020019"/>
    </source>
</evidence>
<keyword evidence="5" id="KW-0547">Nucleotide-binding</keyword>
<dbReference type="Gene3D" id="3.40.50.300">
    <property type="entry name" value="P-loop containing nucleotide triphosphate hydrolases"/>
    <property type="match status" value="1"/>
</dbReference>
<dbReference type="Proteomes" id="UP000885806">
    <property type="component" value="Unassembled WGS sequence"/>
</dbReference>
<dbReference type="InterPro" id="IPR027417">
    <property type="entry name" value="P-loop_NTPase"/>
</dbReference>
<dbReference type="FunFam" id="3.40.50.300:FF:000056">
    <property type="entry name" value="Cell division ATP-binding protein FtsE"/>
    <property type="match status" value="1"/>
</dbReference>
<gene>
    <name evidence="8" type="ORF">ENK01_02560</name>
</gene>
<dbReference type="InterPro" id="IPR003439">
    <property type="entry name" value="ABC_transporter-like_ATP-bd"/>
</dbReference>
<feature type="domain" description="ABC transporter" evidence="7">
    <location>
        <begin position="21"/>
        <end position="241"/>
    </location>
</feature>
<dbReference type="GO" id="GO:0005524">
    <property type="term" value="F:ATP binding"/>
    <property type="evidence" value="ECO:0007669"/>
    <property type="project" value="UniProtKB-KW"/>
</dbReference>
<evidence type="ECO:0000256" key="4">
    <source>
        <dbReference type="ARBA" id="ARBA00022448"/>
    </source>
</evidence>
<dbReference type="PROSITE" id="PS50893">
    <property type="entry name" value="ABC_TRANSPORTER_2"/>
    <property type="match status" value="1"/>
</dbReference>
<comment type="caution">
    <text evidence="8">The sequence shown here is derived from an EMBL/GenBank/DDBJ whole genome shotgun (WGS) entry which is preliminary data.</text>
</comment>
<sequence length="241" mass="26403">MNTTQPLPHPPARPTAQSAAVRFEQVGYRYGRGAETLSDVSFALAPGSMSFVTGASGSGKTTLLKLIYLHMRPSRGLISLFGRDIALVPPAGIPALKRRMGIVLQDFHLIDHLSVFENIALPLRITGQKHDTYREDVRGLMKWVGLGEKAHALPPTLSGGEKQRVAIARAVINQPEILIADEPTGNVDKAMAERLMRLFFELNRLGTTVIIATHNHDLIPEAANVLALENAHVRFRPGRQT</sequence>
<dbReference type="InterPro" id="IPR003593">
    <property type="entry name" value="AAA+_ATPase"/>
</dbReference>
<dbReference type="InterPro" id="IPR017911">
    <property type="entry name" value="MacB-like_ATP-bd"/>
</dbReference>
<comment type="function">
    <text evidence="1">Part of the ABC transporter FtsEX involved in cellular division. Important for assembly or stability of the septal ring.</text>
</comment>